<organism evidence="1">
    <name type="scientific">marine sediment metagenome</name>
    <dbReference type="NCBI Taxonomy" id="412755"/>
    <lineage>
        <taxon>unclassified sequences</taxon>
        <taxon>metagenomes</taxon>
        <taxon>ecological metagenomes</taxon>
    </lineage>
</organism>
<name>X0S6K2_9ZZZZ</name>
<reference evidence="1" key="1">
    <citation type="journal article" date="2014" name="Front. Microbiol.">
        <title>High frequency of phylogenetically diverse reductive dehalogenase-homologous genes in deep subseafloor sedimentary metagenomes.</title>
        <authorList>
            <person name="Kawai M."/>
            <person name="Futagami T."/>
            <person name="Toyoda A."/>
            <person name="Takaki Y."/>
            <person name="Nishi S."/>
            <person name="Hori S."/>
            <person name="Arai W."/>
            <person name="Tsubouchi T."/>
            <person name="Morono Y."/>
            <person name="Uchiyama I."/>
            <person name="Ito T."/>
            <person name="Fujiyama A."/>
            <person name="Inagaki F."/>
            <person name="Takami H."/>
        </authorList>
    </citation>
    <scope>NUCLEOTIDE SEQUENCE</scope>
    <source>
        <strain evidence="1">Expedition CK06-06</strain>
    </source>
</reference>
<protein>
    <submittedName>
        <fullName evidence="1">Uncharacterized protein</fullName>
    </submittedName>
</protein>
<dbReference type="AlphaFoldDB" id="X0S6K2"/>
<dbReference type="EMBL" id="BARS01001818">
    <property type="protein sequence ID" value="GAF76688.1"/>
    <property type="molecule type" value="Genomic_DNA"/>
</dbReference>
<gene>
    <name evidence="1" type="ORF">S01H1_03322</name>
</gene>
<accession>X0S6K2</accession>
<sequence length="43" mass="4930">RELNLELNQTILMVTHDPMVGALAERMFKMRDGKIIDTIITNS</sequence>
<feature type="non-terminal residue" evidence="1">
    <location>
        <position position="1"/>
    </location>
</feature>
<evidence type="ECO:0000313" key="1">
    <source>
        <dbReference type="EMBL" id="GAF76688.1"/>
    </source>
</evidence>
<comment type="caution">
    <text evidence="1">The sequence shown here is derived from an EMBL/GenBank/DDBJ whole genome shotgun (WGS) entry which is preliminary data.</text>
</comment>
<proteinExistence type="predicted"/>